<accession>X1MB05</accession>
<sequence length="171" mass="19587">MRRKTLDFVKERFGAADIVGAEVGVSTGWNALNILQNMPNVRLLYLVDPYLENMEYGLHKQPAKSRLAAFNNRTCWVYKKFENCTVKDVPEPLDFVYIDGDHHYKHVRKDIALARVFVKKGGVVGGHDMGALGVDRAVKELGIPFAVAGNEPYKDYERKKMQGWDWWLIND</sequence>
<evidence type="ECO:0000313" key="1">
    <source>
        <dbReference type="EMBL" id="GAI03519.1"/>
    </source>
</evidence>
<organism evidence="1">
    <name type="scientific">marine sediment metagenome</name>
    <dbReference type="NCBI Taxonomy" id="412755"/>
    <lineage>
        <taxon>unclassified sequences</taxon>
        <taxon>metagenomes</taxon>
        <taxon>ecological metagenomes</taxon>
    </lineage>
</organism>
<dbReference type="EMBL" id="BARV01008402">
    <property type="protein sequence ID" value="GAI03519.1"/>
    <property type="molecule type" value="Genomic_DNA"/>
</dbReference>
<dbReference type="Gene3D" id="3.40.50.150">
    <property type="entry name" value="Vaccinia Virus protein VP39"/>
    <property type="match status" value="1"/>
</dbReference>
<name>X1MB05_9ZZZZ</name>
<protein>
    <recommendedName>
        <fullName evidence="2">Methyltransferase domain-containing protein</fullName>
    </recommendedName>
</protein>
<evidence type="ECO:0008006" key="2">
    <source>
        <dbReference type="Google" id="ProtNLM"/>
    </source>
</evidence>
<dbReference type="Pfam" id="PF13578">
    <property type="entry name" value="Methyltransf_24"/>
    <property type="match status" value="1"/>
</dbReference>
<proteinExistence type="predicted"/>
<dbReference type="InterPro" id="IPR029063">
    <property type="entry name" value="SAM-dependent_MTases_sf"/>
</dbReference>
<dbReference type="SUPFAM" id="SSF53335">
    <property type="entry name" value="S-adenosyl-L-methionine-dependent methyltransferases"/>
    <property type="match status" value="1"/>
</dbReference>
<dbReference type="AlphaFoldDB" id="X1MB05"/>
<comment type="caution">
    <text evidence="1">The sequence shown here is derived from an EMBL/GenBank/DDBJ whole genome shotgun (WGS) entry which is preliminary data.</text>
</comment>
<gene>
    <name evidence="1" type="ORF">S06H3_16899</name>
</gene>
<reference evidence="1" key="1">
    <citation type="journal article" date="2014" name="Front. Microbiol.">
        <title>High frequency of phylogenetically diverse reductive dehalogenase-homologous genes in deep subseafloor sedimentary metagenomes.</title>
        <authorList>
            <person name="Kawai M."/>
            <person name="Futagami T."/>
            <person name="Toyoda A."/>
            <person name="Takaki Y."/>
            <person name="Nishi S."/>
            <person name="Hori S."/>
            <person name="Arai W."/>
            <person name="Tsubouchi T."/>
            <person name="Morono Y."/>
            <person name="Uchiyama I."/>
            <person name="Ito T."/>
            <person name="Fujiyama A."/>
            <person name="Inagaki F."/>
            <person name="Takami H."/>
        </authorList>
    </citation>
    <scope>NUCLEOTIDE SEQUENCE</scope>
    <source>
        <strain evidence="1">Expedition CK06-06</strain>
    </source>
</reference>